<name>A0ABX0MKY9_9BURK</name>
<evidence type="ECO:0000313" key="7">
    <source>
        <dbReference type="EMBL" id="NHZ44461.1"/>
    </source>
</evidence>
<dbReference type="Pfam" id="PF03544">
    <property type="entry name" value="TonB_C"/>
    <property type="match status" value="1"/>
</dbReference>
<keyword evidence="2" id="KW-0812">Transmembrane</keyword>
<dbReference type="Gene3D" id="3.30.1150.10">
    <property type="match status" value="1"/>
</dbReference>
<dbReference type="PROSITE" id="PS52015">
    <property type="entry name" value="TONB_CTD"/>
    <property type="match status" value="1"/>
</dbReference>
<feature type="signal peptide" evidence="5">
    <location>
        <begin position="1"/>
        <end position="22"/>
    </location>
</feature>
<comment type="subcellular location">
    <subcellularLocation>
        <location evidence="1">Membrane</location>
        <topology evidence="1">Single-pass membrane protein</topology>
    </subcellularLocation>
</comment>
<evidence type="ECO:0000256" key="3">
    <source>
        <dbReference type="ARBA" id="ARBA00022989"/>
    </source>
</evidence>
<evidence type="ECO:0000256" key="5">
    <source>
        <dbReference type="SAM" id="SignalP"/>
    </source>
</evidence>
<dbReference type="SUPFAM" id="SSF74653">
    <property type="entry name" value="TolA/TonB C-terminal domain"/>
    <property type="match status" value="1"/>
</dbReference>
<keyword evidence="8" id="KW-1185">Reference proteome</keyword>
<evidence type="ECO:0000256" key="4">
    <source>
        <dbReference type="ARBA" id="ARBA00023136"/>
    </source>
</evidence>
<evidence type="ECO:0000259" key="6">
    <source>
        <dbReference type="PROSITE" id="PS52015"/>
    </source>
</evidence>
<keyword evidence="5" id="KW-0732">Signal</keyword>
<accession>A0ABX0MKY9</accession>
<evidence type="ECO:0000256" key="2">
    <source>
        <dbReference type="ARBA" id="ARBA00022692"/>
    </source>
</evidence>
<organism evidence="7 8">
    <name type="scientific">Massilia aquatica</name>
    <dbReference type="NCBI Taxonomy" id="2609000"/>
    <lineage>
        <taxon>Bacteria</taxon>
        <taxon>Pseudomonadati</taxon>
        <taxon>Pseudomonadota</taxon>
        <taxon>Betaproteobacteria</taxon>
        <taxon>Burkholderiales</taxon>
        <taxon>Oxalobacteraceae</taxon>
        <taxon>Telluria group</taxon>
        <taxon>Massilia</taxon>
    </lineage>
</organism>
<feature type="chain" id="PRO_5045421365" evidence="5">
    <location>
        <begin position="23"/>
        <end position="231"/>
    </location>
</feature>
<dbReference type="Proteomes" id="UP000819052">
    <property type="component" value="Unassembled WGS sequence"/>
</dbReference>
<gene>
    <name evidence="7" type="ORF">F1609_30530</name>
</gene>
<keyword evidence="4" id="KW-0472">Membrane</keyword>
<feature type="domain" description="TonB C-terminal" evidence="6">
    <location>
        <begin position="39"/>
        <end position="134"/>
    </location>
</feature>
<evidence type="ECO:0000313" key="8">
    <source>
        <dbReference type="Proteomes" id="UP000819052"/>
    </source>
</evidence>
<dbReference type="EMBL" id="VVIW01000032">
    <property type="protein sequence ID" value="NHZ44461.1"/>
    <property type="molecule type" value="Genomic_DNA"/>
</dbReference>
<dbReference type="NCBIfam" id="TIGR01352">
    <property type="entry name" value="tonB_Cterm"/>
    <property type="match status" value="1"/>
</dbReference>
<dbReference type="InterPro" id="IPR037682">
    <property type="entry name" value="TonB_C"/>
</dbReference>
<sequence>MDCLNRKLIIGVCIAAAAASLAQVPDKPAASVSDTPAFPRHLLADAGSCPLPAWPREALLYDLQGSSTVAFAIGADGAVERARLLRSSGWSVLDDAALRGIGACRFKAGLDAAERAGPYPMQFAWKLDGAAGVAPQLRAGSCRPSAHFARFVPDALASGMAASTAPGSASGVRVRFLVGEAGVPARAVAEAKGQPPALVTEALDLVRSCRFDYDDTPGERSASMTGRVVES</sequence>
<evidence type="ECO:0000256" key="1">
    <source>
        <dbReference type="ARBA" id="ARBA00004167"/>
    </source>
</evidence>
<keyword evidence="3" id="KW-1133">Transmembrane helix</keyword>
<protein>
    <submittedName>
        <fullName evidence="7">TonB family protein</fullName>
    </submittedName>
</protein>
<comment type="caution">
    <text evidence="7">The sequence shown here is derived from an EMBL/GenBank/DDBJ whole genome shotgun (WGS) entry which is preliminary data.</text>
</comment>
<reference evidence="7 8" key="1">
    <citation type="submission" date="2019-09" db="EMBL/GenBank/DDBJ databases">
        <title>Taxonomy of Antarctic Massilia spp.: description of Massilia rubra sp. nov., Massilia aquatica sp. nov., Massilia mucilaginosa sp. nov., Massilia frigida sp. nov. isolated from streams, lakes and regoliths.</title>
        <authorList>
            <person name="Holochova P."/>
            <person name="Sedlacek I."/>
            <person name="Kralova S."/>
            <person name="Maslanova I."/>
            <person name="Busse H.-J."/>
            <person name="Stankova E."/>
            <person name="Vrbovska V."/>
            <person name="Kovarovic V."/>
            <person name="Bartak M."/>
            <person name="Svec P."/>
            <person name="Pantucek R."/>
        </authorList>
    </citation>
    <scope>NUCLEOTIDE SEQUENCE [LARGE SCALE GENOMIC DNA]</scope>
    <source>
        <strain evidence="7 8">CCM 8693</strain>
    </source>
</reference>
<proteinExistence type="predicted"/>
<dbReference type="InterPro" id="IPR006260">
    <property type="entry name" value="TonB/TolA_C"/>
</dbReference>